<dbReference type="InterPro" id="IPR051058">
    <property type="entry name" value="GDSL_Est/Lipase"/>
</dbReference>
<dbReference type="OrthoDB" id="1600564at2759"/>
<accession>A0A0F2MB06</accession>
<keyword evidence="1" id="KW-0378">Hydrolase</keyword>
<dbReference type="InterPro" id="IPR036514">
    <property type="entry name" value="SGNH_hydro_sf"/>
</dbReference>
<keyword evidence="3" id="KW-1133">Transmembrane helix</keyword>
<gene>
    <name evidence="4" type="ORF">SPSK_01729</name>
</gene>
<evidence type="ECO:0000256" key="1">
    <source>
        <dbReference type="ARBA" id="ARBA00022801"/>
    </source>
</evidence>
<dbReference type="AlphaFoldDB" id="A0A0F2MB06"/>
<dbReference type="VEuPathDB" id="FungiDB:SPSK_01729"/>
<evidence type="ECO:0000313" key="5">
    <source>
        <dbReference type="Proteomes" id="UP000033710"/>
    </source>
</evidence>
<organism evidence="4 5">
    <name type="scientific">Sporothrix schenckii 1099-18</name>
    <dbReference type="NCBI Taxonomy" id="1397361"/>
    <lineage>
        <taxon>Eukaryota</taxon>
        <taxon>Fungi</taxon>
        <taxon>Dikarya</taxon>
        <taxon>Ascomycota</taxon>
        <taxon>Pezizomycotina</taxon>
        <taxon>Sordariomycetes</taxon>
        <taxon>Sordariomycetidae</taxon>
        <taxon>Ophiostomatales</taxon>
        <taxon>Ophiostomataceae</taxon>
        <taxon>Sporothrix</taxon>
    </lineage>
</organism>
<evidence type="ECO:0000256" key="2">
    <source>
        <dbReference type="SAM" id="MobiDB-lite"/>
    </source>
</evidence>
<dbReference type="SUPFAM" id="SSF52266">
    <property type="entry name" value="SGNH hydrolase"/>
    <property type="match status" value="1"/>
</dbReference>
<evidence type="ECO:0000256" key="3">
    <source>
        <dbReference type="SAM" id="Phobius"/>
    </source>
</evidence>
<dbReference type="PANTHER" id="PTHR45648">
    <property type="entry name" value="GDSL LIPASE/ACYLHYDROLASE FAMILY PROTEIN (AFU_ORTHOLOGUE AFUA_4G14700)"/>
    <property type="match status" value="1"/>
</dbReference>
<dbReference type="PANTHER" id="PTHR45648:SF22">
    <property type="entry name" value="GDSL LIPASE_ACYLHYDROLASE FAMILY PROTEIN (AFU_ORTHOLOGUE AFUA_4G14700)"/>
    <property type="match status" value="1"/>
</dbReference>
<dbReference type="Pfam" id="PF00657">
    <property type="entry name" value="Lipase_GDSL"/>
    <property type="match status" value="1"/>
</dbReference>
<dbReference type="CDD" id="cd01846">
    <property type="entry name" value="fatty_acyltransferase_like"/>
    <property type="match status" value="1"/>
</dbReference>
<evidence type="ECO:0000313" key="4">
    <source>
        <dbReference type="EMBL" id="KJR86883.1"/>
    </source>
</evidence>
<dbReference type="EMBL" id="AXCR01000005">
    <property type="protein sequence ID" value="KJR86883.1"/>
    <property type="molecule type" value="Genomic_DNA"/>
</dbReference>
<protein>
    <submittedName>
        <fullName evidence="4">Fungal cellulose binding protein domain-containing protein</fullName>
    </submittedName>
</protein>
<dbReference type="GO" id="GO:0016788">
    <property type="term" value="F:hydrolase activity, acting on ester bonds"/>
    <property type="evidence" value="ECO:0007669"/>
    <property type="project" value="InterPro"/>
</dbReference>
<reference evidence="4 5" key="1">
    <citation type="journal article" date="2014" name="BMC Genomics">
        <title>Comparative genomics of the major fungal agents of human and animal Sporotrichosis: Sporothrix schenckii and Sporothrix brasiliensis.</title>
        <authorList>
            <person name="Teixeira M.M."/>
            <person name="de Almeida L.G."/>
            <person name="Kubitschek-Barreira P."/>
            <person name="Alves F.L."/>
            <person name="Kioshima E.S."/>
            <person name="Abadio A.K."/>
            <person name="Fernandes L."/>
            <person name="Derengowski L.S."/>
            <person name="Ferreira K.S."/>
            <person name="Souza R.C."/>
            <person name="Ruiz J.C."/>
            <person name="de Andrade N.C."/>
            <person name="Paes H.C."/>
            <person name="Nicola A.M."/>
            <person name="Albuquerque P."/>
            <person name="Gerber A.L."/>
            <person name="Martins V.P."/>
            <person name="Peconick L.D."/>
            <person name="Neto A.V."/>
            <person name="Chaucanez C.B."/>
            <person name="Silva P.A."/>
            <person name="Cunha O.L."/>
            <person name="de Oliveira F.F."/>
            <person name="dos Santos T.C."/>
            <person name="Barros A.L."/>
            <person name="Soares M.A."/>
            <person name="de Oliveira L.M."/>
            <person name="Marini M.M."/>
            <person name="Villalobos-Duno H."/>
            <person name="Cunha M.M."/>
            <person name="de Hoog S."/>
            <person name="da Silveira J.F."/>
            <person name="Henrissat B."/>
            <person name="Nino-Vega G.A."/>
            <person name="Cisalpino P.S."/>
            <person name="Mora-Montes H.M."/>
            <person name="Almeida S.R."/>
            <person name="Stajich J.E."/>
            <person name="Lopes-Bezerra L.M."/>
            <person name="Vasconcelos A.T."/>
            <person name="Felipe M.S."/>
        </authorList>
    </citation>
    <scope>NUCLEOTIDE SEQUENCE [LARGE SCALE GENOMIC DNA]</scope>
    <source>
        <strain evidence="4 5">1099-18</strain>
    </source>
</reference>
<keyword evidence="3" id="KW-0812">Transmembrane</keyword>
<sequence length="446" mass="46771">MTAGEAAPAPAPAAGGSGLGPGTGKGSYLPPLYLPWVPAAVMVVVIVSFFTHRRGSIRSPHNLGLADQKSESLLPSFLSSFSNSGSNRPRRHPRRPSSSSCISSLVAAVAYFAAAVAIVVLVLAAMHSLRQFAAHAAVASSVAGGLAFGAPSPASWSGSVPKASTCDATSQWPGWKGIQYAFIFGDSYTQTGFNYSITPTPSIDNPLGNPPYPGWTSSNGPNWVGFLSTKYNASRLRTYNLAYGGATVDSDIVQPYRPTVLSMKDQVHSEFLPGFTNHGNSDTDVSETHPSAPNAPAWQGNDTLFAIWIGINDVGNSYHHGVDGVNGTTEINRRIFEVYGDMVGMLYNAGGRNFVFLTVPPVDRSPLTAAGGDAAAQALEKADIAAFNSLLKDGLAADLKSQHADHANVWVVDTGLVFNAAMDDPASFPQTAGLKNTTSFCAAYGK</sequence>
<feature type="transmembrane region" description="Helical" evidence="3">
    <location>
        <begin position="33"/>
        <end position="51"/>
    </location>
</feature>
<reference evidence="4 5" key="2">
    <citation type="journal article" date="2015" name="Eukaryot. Cell">
        <title>Asexual propagation of a virulent clone complex in a human and feline outbreak of sporotrichosis.</title>
        <authorList>
            <person name="Teixeira Mde M."/>
            <person name="Rodrigues A.M."/>
            <person name="Tsui C.K."/>
            <person name="de Almeida L.G."/>
            <person name="Van Diepeningen A.D."/>
            <person name="van den Ende B.G."/>
            <person name="Fernandes G.F."/>
            <person name="Kano R."/>
            <person name="Hamelin R.C."/>
            <person name="Lopes-Bezerra L.M."/>
            <person name="Vasconcelos A.T."/>
            <person name="de Hoog S."/>
            <person name="de Camargo Z.P."/>
            <person name="Felipe M.S."/>
        </authorList>
    </citation>
    <scope>NUCLEOTIDE SEQUENCE [LARGE SCALE GENOMIC DNA]</scope>
    <source>
        <strain evidence="4 5">1099-18</strain>
    </source>
</reference>
<dbReference type="GeneID" id="27663912"/>
<comment type="caution">
    <text evidence="4">The sequence shown here is derived from an EMBL/GenBank/DDBJ whole genome shotgun (WGS) entry which is preliminary data.</text>
</comment>
<name>A0A0F2MB06_SPOSC</name>
<dbReference type="InterPro" id="IPR001087">
    <property type="entry name" value="GDSL"/>
</dbReference>
<keyword evidence="3" id="KW-0472">Membrane</keyword>
<dbReference type="KEGG" id="ssck:SPSK_01729"/>
<feature type="compositionally biased region" description="Polar residues" evidence="2">
    <location>
        <begin position="277"/>
        <end position="291"/>
    </location>
</feature>
<dbReference type="Proteomes" id="UP000033710">
    <property type="component" value="Unassembled WGS sequence"/>
</dbReference>
<feature type="transmembrane region" description="Helical" evidence="3">
    <location>
        <begin position="100"/>
        <end position="126"/>
    </location>
</feature>
<feature type="region of interest" description="Disordered" evidence="2">
    <location>
        <begin position="276"/>
        <end position="295"/>
    </location>
</feature>
<dbReference type="Gene3D" id="3.40.50.1110">
    <property type="entry name" value="SGNH hydrolase"/>
    <property type="match status" value="1"/>
</dbReference>
<proteinExistence type="predicted"/>
<dbReference type="RefSeq" id="XP_016589559.1">
    <property type="nucleotide sequence ID" value="XM_016728635.1"/>
</dbReference>